<evidence type="ECO:0000256" key="1">
    <source>
        <dbReference type="ARBA" id="ARBA00005417"/>
    </source>
</evidence>
<dbReference type="InterPro" id="IPR003439">
    <property type="entry name" value="ABC_transporter-like_ATP-bd"/>
</dbReference>
<keyword evidence="4 6" id="KW-0067">ATP-binding</keyword>
<dbReference type="Proteomes" id="UP000525987">
    <property type="component" value="Unassembled WGS sequence"/>
</dbReference>
<comment type="caution">
    <text evidence="6">The sequence shown here is derived from an EMBL/GenBank/DDBJ whole genome shotgun (WGS) entry which is preliminary data.</text>
</comment>
<proteinExistence type="inferred from homology"/>
<evidence type="ECO:0000256" key="2">
    <source>
        <dbReference type="ARBA" id="ARBA00022448"/>
    </source>
</evidence>
<dbReference type="PANTHER" id="PTHR46743:SF2">
    <property type="entry name" value="TEICHOIC ACIDS EXPORT ATP-BINDING PROTEIN TAGH"/>
    <property type="match status" value="1"/>
</dbReference>
<dbReference type="Pfam" id="PF14524">
    <property type="entry name" value="Wzt_C"/>
    <property type="match status" value="1"/>
</dbReference>
<reference evidence="6 7" key="1">
    <citation type="submission" date="2020-08" db="EMBL/GenBank/DDBJ databases">
        <title>Genomic Encyclopedia of Type Strains, Phase III (KMG-III): the genomes of soil and plant-associated and newly described type strains.</title>
        <authorList>
            <person name="Whitman W."/>
        </authorList>
    </citation>
    <scope>NUCLEOTIDE SEQUENCE [LARGE SCALE GENOMIC DNA]</scope>
    <source>
        <strain evidence="6 7">CECT 5995</strain>
    </source>
</reference>
<dbReference type="InterPro" id="IPR050683">
    <property type="entry name" value="Bact_Polysacc_Export_ATP-bd"/>
</dbReference>
<dbReference type="Gene3D" id="2.70.50.60">
    <property type="entry name" value="abc- transporter (atp binding component) like domain"/>
    <property type="match status" value="1"/>
</dbReference>
<feature type="domain" description="ABC transporter" evidence="5">
    <location>
        <begin position="2"/>
        <end position="241"/>
    </location>
</feature>
<dbReference type="InterPro" id="IPR015860">
    <property type="entry name" value="ABC_transpr_TagH-like"/>
</dbReference>
<accession>A0A7W5C136</accession>
<dbReference type="GO" id="GO:0140359">
    <property type="term" value="F:ABC-type transporter activity"/>
    <property type="evidence" value="ECO:0007669"/>
    <property type="project" value="InterPro"/>
</dbReference>
<dbReference type="InterPro" id="IPR003593">
    <property type="entry name" value="AAA+_ATPase"/>
</dbReference>
<keyword evidence="7" id="KW-1185">Reference proteome</keyword>
<dbReference type="EMBL" id="JACHXM010000028">
    <property type="protein sequence ID" value="MBB3142872.1"/>
    <property type="molecule type" value="Genomic_DNA"/>
</dbReference>
<dbReference type="PROSITE" id="PS50893">
    <property type="entry name" value="ABC_TRANSPORTER_2"/>
    <property type="match status" value="1"/>
</dbReference>
<dbReference type="Gene3D" id="3.40.50.300">
    <property type="entry name" value="P-loop containing nucleotide triphosphate hydrolases"/>
    <property type="match status" value="1"/>
</dbReference>
<evidence type="ECO:0000256" key="3">
    <source>
        <dbReference type="ARBA" id="ARBA00022741"/>
    </source>
</evidence>
<gene>
    <name evidence="6" type="ORF">FHR96_003777</name>
</gene>
<protein>
    <submittedName>
        <fullName evidence="6">Lipopolysaccharide transport system ATP-binding protein</fullName>
    </submittedName>
</protein>
<dbReference type="InterPro" id="IPR029439">
    <property type="entry name" value="Wzt_C"/>
</dbReference>
<evidence type="ECO:0000313" key="6">
    <source>
        <dbReference type="EMBL" id="MBB3142872.1"/>
    </source>
</evidence>
<dbReference type="InterPro" id="IPR027417">
    <property type="entry name" value="P-loop_NTPase"/>
</dbReference>
<dbReference type="CDD" id="cd10147">
    <property type="entry name" value="Wzt_C-like"/>
    <property type="match status" value="1"/>
</dbReference>
<organism evidence="6 7">
    <name type="scientific">Halomonas organivorans</name>
    <dbReference type="NCBI Taxonomy" id="257772"/>
    <lineage>
        <taxon>Bacteria</taxon>
        <taxon>Pseudomonadati</taxon>
        <taxon>Pseudomonadota</taxon>
        <taxon>Gammaproteobacteria</taxon>
        <taxon>Oceanospirillales</taxon>
        <taxon>Halomonadaceae</taxon>
        <taxon>Halomonas</taxon>
    </lineage>
</organism>
<dbReference type="SUPFAM" id="SSF52540">
    <property type="entry name" value="P-loop containing nucleoside triphosphate hydrolases"/>
    <property type="match status" value="1"/>
</dbReference>
<dbReference type="AlphaFoldDB" id="A0A7W5C136"/>
<evidence type="ECO:0000256" key="4">
    <source>
        <dbReference type="ARBA" id="ARBA00022840"/>
    </source>
</evidence>
<dbReference type="RefSeq" id="WP_183389230.1">
    <property type="nucleotide sequence ID" value="NZ_JACHXM010000028.1"/>
</dbReference>
<dbReference type="CDD" id="cd03220">
    <property type="entry name" value="ABC_KpsT_Wzt"/>
    <property type="match status" value="1"/>
</dbReference>
<dbReference type="PANTHER" id="PTHR46743">
    <property type="entry name" value="TEICHOIC ACIDS EXPORT ATP-BINDING PROTEIN TAGH"/>
    <property type="match status" value="1"/>
</dbReference>
<dbReference type="GO" id="GO:0016020">
    <property type="term" value="C:membrane"/>
    <property type="evidence" value="ECO:0007669"/>
    <property type="project" value="InterPro"/>
</dbReference>
<comment type="similarity">
    <text evidence="1">Belongs to the ABC transporter superfamily.</text>
</comment>
<evidence type="ECO:0000259" key="5">
    <source>
        <dbReference type="PROSITE" id="PS50893"/>
    </source>
</evidence>
<name>A0A7W5C136_9GAMM</name>
<sequence length="408" mass="45263">MIRVTDLKKSFKMFSRPSDRLLEALTGRNRHHTHVALEDVSFEVRSGEVLGVLGRNGAGKSTLLKLMTGVLMADAGDIHIDGRVTGLLELGTGFNPELTGIQNITANALMLGMSHAEIEARHQDIIDFSELGEYIHEPLRTYSSGMVMRLGFAIAIHAEPACFLVDEALSVGDGYFQQKCMKRIREFKEQGGAILFVSHDLNAVKVLCDRAMVLEGGRVVHEGEPEGAVNLYNRIMARQAEEEEGRHKARHDGAYGTRQAEIIDANAQGEDSHSQMLTSGETLWLDLTLLAHEALDDVALGVLIRDRFGQDIFGINTYQQQGAFRLVRDEQRRVRLAIEATIAPGKYTITLALHSGDHHLDDCYWWHDSALQFEVAGYRGSKFSGICQLACHIELDTRNDPAAREEAS</sequence>
<dbReference type="Pfam" id="PF00005">
    <property type="entry name" value="ABC_tran"/>
    <property type="match status" value="1"/>
</dbReference>
<keyword evidence="2" id="KW-0813">Transport</keyword>
<dbReference type="SMART" id="SM00382">
    <property type="entry name" value="AAA"/>
    <property type="match status" value="1"/>
</dbReference>
<keyword evidence="3" id="KW-0547">Nucleotide-binding</keyword>
<dbReference type="GO" id="GO:0005524">
    <property type="term" value="F:ATP binding"/>
    <property type="evidence" value="ECO:0007669"/>
    <property type="project" value="UniProtKB-KW"/>
</dbReference>
<dbReference type="GO" id="GO:0016887">
    <property type="term" value="F:ATP hydrolysis activity"/>
    <property type="evidence" value="ECO:0007669"/>
    <property type="project" value="InterPro"/>
</dbReference>
<evidence type="ECO:0000313" key="7">
    <source>
        <dbReference type="Proteomes" id="UP000525987"/>
    </source>
</evidence>